<sequence>MELKFSKDISNIKDLKLPAKLTFGVYTRKFQERIKSETSSTTSSELIQAQIKRKKKLQMRFLLPDIKTLKG</sequence>
<evidence type="ECO:0000313" key="2">
    <source>
        <dbReference type="Proteomes" id="UP000183832"/>
    </source>
</evidence>
<proteinExistence type="predicted"/>
<keyword evidence="2" id="KW-1185">Reference proteome</keyword>
<name>A0A1J1HKP6_9DIPT</name>
<reference evidence="1 2" key="1">
    <citation type="submission" date="2015-04" db="EMBL/GenBank/DDBJ databases">
        <authorList>
            <person name="Syromyatnikov M.Y."/>
            <person name="Popov V.N."/>
        </authorList>
    </citation>
    <scope>NUCLEOTIDE SEQUENCE [LARGE SCALE GENOMIC DNA]</scope>
</reference>
<gene>
    <name evidence="1" type="ORF">CLUMA_CG002429</name>
</gene>
<dbReference type="EMBL" id="CVRI01000009">
    <property type="protein sequence ID" value="CRK88632.1"/>
    <property type="molecule type" value="Genomic_DNA"/>
</dbReference>
<accession>A0A1J1HKP6</accession>
<organism evidence="1 2">
    <name type="scientific">Clunio marinus</name>
    <dbReference type="NCBI Taxonomy" id="568069"/>
    <lineage>
        <taxon>Eukaryota</taxon>
        <taxon>Metazoa</taxon>
        <taxon>Ecdysozoa</taxon>
        <taxon>Arthropoda</taxon>
        <taxon>Hexapoda</taxon>
        <taxon>Insecta</taxon>
        <taxon>Pterygota</taxon>
        <taxon>Neoptera</taxon>
        <taxon>Endopterygota</taxon>
        <taxon>Diptera</taxon>
        <taxon>Nematocera</taxon>
        <taxon>Chironomoidea</taxon>
        <taxon>Chironomidae</taxon>
        <taxon>Clunio</taxon>
    </lineage>
</organism>
<dbReference type="Proteomes" id="UP000183832">
    <property type="component" value="Unassembled WGS sequence"/>
</dbReference>
<evidence type="ECO:0000313" key="1">
    <source>
        <dbReference type="EMBL" id="CRK88632.1"/>
    </source>
</evidence>
<dbReference type="AlphaFoldDB" id="A0A1J1HKP6"/>
<protein>
    <submittedName>
        <fullName evidence="1">CLUMA_CG002429, isoform A</fullName>
    </submittedName>
</protein>